<dbReference type="AlphaFoldDB" id="A0A3N4LWL6"/>
<keyword evidence="3" id="KW-1185">Reference proteome</keyword>
<proteinExistence type="predicted"/>
<gene>
    <name evidence="2" type="ORF">L211DRAFT_897316</name>
</gene>
<dbReference type="EMBL" id="ML121532">
    <property type="protein sequence ID" value="RPB27257.1"/>
    <property type="molecule type" value="Genomic_DNA"/>
</dbReference>
<evidence type="ECO:0008006" key="4">
    <source>
        <dbReference type="Google" id="ProtNLM"/>
    </source>
</evidence>
<evidence type="ECO:0000313" key="3">
    <source>
        <dbReference type="Proteomes" id="UP000267821"/>
    </source>
</evidence>
<evidence type="ECO:0000313" key="2">
    <source>
        <dbReference type="EMBL" id="RPB27257.1"/>
    </source>
</evidence>
<feature type="region of interest" description="Disordered" evidence="1">
    <location>
        <begin position="452"/>
        <end position="487"/>
    </location>
</feature>
<dbReference type="PANTHER" id="PTHR37015">
    <property type="entry name" value="REVERSE TRANSCRIPTASE DOMAIN-CONTAINING PROTEIN"/>
    <property type="match status" value="1"/>
</dbReference>
<dbReference type="Proteomes" id="UP000267821">
    <property type="component" value="Unassembled WGS sequence"/>
</dbReference>
<sequence length="982" mass="110782">MLSSFAIIRASRAQLLQRIQPPSTYKLTQLRTYAKMSPDTMNTYLQTLSSITSTKTSIFSRQKALFLQHKSELLSTLKADNKDAIEQLKELIHEMSLPSENSTSDPRQNLFAQMIRKNTTVVDSPSIILKRLKLLLATEESDPAVAGSEEVLAEWIGMLEGVLAQQERRMEVAGLVGRMVGEWLSSRGNFGKEYTSEGGANSATAEMKKEQLEMFRSLVFTPHPLDSAGPGVQENKVREALDALFQATPRAKKVLNHLRSSLRMRSNDLPRACSGYSLGEDYIPRLVVSLVNSDIFRNEKKSFLEDQVLPNAKICQEIHDVMNLWAADLGNWTWESAGLGIGAGVKLQPRFHINGKYRVYMDLDPTVALFAHHIGTWLSMKMKQDLSVVFDKRLGAWKGGHGAPMKNMSLKRNLSRCTDQTSDDDDKSIEHIRRENQRELFFLSNLQDQLPEAEEPGDGGGYDGEGEQEAGFGLNKQEKNANGRNSKSGRLVKERILHTLMTEFHLSRALSTKGGSNEFTVVMSDFKWFGPSLSHETLGAILRYFGFSNDVIAFFKRYLRVPCYFDEESAECIKTRVRGIPLGHPLCDMSAELLLFCLDFLVNQVSGGDVHLYRCFDDLWFWGRDKKKCELVWKEMQKFADTFGLEFNLEKSGSISFSFDGNGDVITPNLVGVSKILPKGPVKWGLLELTSAGTLTPDQEMVQGHINELTRQLSSPRISSSILSFANAWNRYFAAFLPYHFAPPAYALGKSHSQMVLNQLSSIQSAVLKELNGGEGTTLVKFLRKEISRRFPEIDGAKIPDAWFYWPSALGGLGLQNPILKLGSEMVWTIDEAPISDINSLTNFEPNTYLRQKLDIDKYNYELAKTNWIKRRESEEFLTEEEFYSPDAREKFFSFWGQIYSRLLEKPDAQAVLEVVTGSDLERAVDLVGMERFWNGEYGKRLLAVYGHGVVKTWGGLRLVEKEWVPGGLLEGARQEQGGWEE</sequence>
<protein>
    <recommendedName>
        <fullName evidence="4">Reverse transcriptase domain-containing protein</fullName>
    </recommendedName>
</protein>
<evidence type="ECO:0000256" key="1">
    <source>
        <dbReference type="SAM" id="MobiDB-lite"/>
    </source>
</evidence>
<dbReference type="STRING" id="1051890.A0A3N4LWL6"/>
<reference evidence="2 3" key="1">
    <citation type="journal article" date="2018" name="Nat. Ecol. Evol.">
        <title>Pezizomycetes genomes reveal the molecular basis of ectomycorrhizal truffle lifestyle.</title>
        <authorList>
            <person name="Murat C."/>
            <person name="Payen T."/>
            <person name="Noel B."/>
            <person name="Kuo A."/>
            <person name="Morin E."/>
            <person name="Chen J."/>
            <person name="Kohler A."/>
            <person name="Krizsan K."/>
            <person name="Balestrini R."/>
            <person name="Da Silva C."/>
            <person name="Montanini B."/>
            <person name="Hainaut M."/>
            <person name="Levati E."/>
            <person name="Barry K.W."/>
            <person name="Belfiori B."/>
            <person name="Cichocki N."/>
            <person name="Clum A."/>
            <person name="Dockter R.B."/>
            <person name="Fauchery L."/>
            <person name="Guy J."/>
            <person name="Iotti M."/>
            <person name="Le Tacon F."/>
            <person name="Lindquist E.A."/>
            <person name="Lipzen A."/>
            <person name="Malagnac F."/>
            <person name="Mello A."/>
            <person name="Molinier V."/>
            <person name="Miyauchi S."/>
            <person name="Poulain J."/>
            <person name="Riccioni C."/>
            <person name="Rubini A."/>
            <person name="Sitrit Y."/>
            <person name="Splivallo R."/>
            <person name="Traeger S."/>
            <person name="Wang M."/>
            <person name="Zifcakova L."/>
            <person name="Wipf D."/>
            <person name="Zambonelli A."/>
            <person name="Paolocci F."/>
            <person name="Nowrousian M."/>
            <person name="Ottonello S."/>
            <person name="Baldrian P."/>
            <person name="Spatafora J.W."/>
            <person name="Henrissat B."/>
            <person name="Nagy L.G."/>
            <person name="Aury J.M."/>
            <person name="Wincker P."/>
            <person name="Grigoriev I.V."/>
            <person name="Bonfante P."/>
            <person name="Martin F.M."/>
        </authorList>
    </citation>
    <scope>NUCLEOTIDE SEQUENCE [LARGE SCALE GENOMIC DNA]</scope>
    <source>
        <strain evidence="2 3">ATCC MYA-4762</strain>
    </source>
</reference>
<name>A0A3N4LWL6_9PEZI</name>
<dbReference type="OrthoDB" id="74545at2759"/>
<dbReference type="PANTHER" id="PTHR37015:SF2">
    <property type="entry name" value="REVERSE TRANSCRIPTASE DOMAIN-CONTAINING PROTEIN"/>
    <property type="match status" value="1"/>
</dbReference>
<dbReference type="InParanoid" id="A0A3N4LWL6"/>
<organism evidence="2 3">
    <name type="scientific">Terfezia boudieri ATCC MYA-4762</name>
    <dbReference type="NCBI Taxonomy" id="1051890"/>
    <lineage>
        <taxon>Eukaryota</taxon>
        <taxon>Fungi</taxon>
        <taxon>Dikarya</taxon>
        <taxon>Ascomycota</taxon>
        <taxon>Pezizomycotina</taxon>
        <taxon>Pezizomycetes</taxon>
        <taxon>Pezizales</taxon>
        <taxon>Pezizaceae</taxon>
        <taxon>Terfezia</taxon>
    </lineage>
</organism>
<accession>A0A3N4LWL6</accession>